<reference evidence="2 3" key="1">
    <citation type="submission" date="2013-11" db="EMBL/GenBank/DDBJ databases">
        <title>Draft genome of the bovine lungworm Dictyocaulus viviparus.</title>
        <authorList>
            <person name="Mitreva M."/>
        </authorList>
    </citation>
    <scope>NUCLEOTIDE SEQUENCE [LARGE SCALE GENOMIC DNA]</scope>
    <source>
        <strain evidence="2 3">HannoverDv2000</strain>
    </source>
</reference>
<protein>
    <recommendedName>
        <fullName evidence="4">ShTK domain protein</fullName>
    </recommendedName>
</protein>
<organism evidence="2 3">
    <name type="scientific">Dictyocaulus viviparus</name>
    <name type="common">Bovine lungworm</name>
    <dbReference type="NCBI Taxonomy" id="29172"/>
    <lineage>
        <taxon>Eukaryota</taxon>
        <taxon>Metazoa</taxon>
        <taxon>Ecdysozoa</taxon>
        <taxon>Nematoda</taxon>
        <taxon>Chromadorea</taxon>
        <taxon>Rhabditida</taxon>
        <taxon>Rhabditina</taxon>
        <taxon>Rhabditomorpha</taxon>
        <taxon>Strongyloidea</taxon>
        <taxon>Metastrongylidae</taxon>
        <taxon>Dictyocaulus</taxon>
    </lineage>
</organism>
<dbReference type="AlphaFoldDB" id="A0A0D8XS61"/>
<keyword evidence="3" id="KW-1185">Reference proteome</keyword>
<evidence type="ECO:0008006" key="4">
    <source>
        <dbReference type="Google" id="ProtNLM"/>
    </source>
</evidence>
<keyword evidence="1" id="KW-1133">Transmembrane helix</keyword>
<proteinExistence type="predicted"/>
<evidence type="ECO:0000313" key="3">
    <source>
        <dbReference type="Proteomes" id="UP000053766"/>
    </source>
</evidence>
<keyword evidence="1" id="KW-0472">Membrane</keyword>
<gene>
    <name evidence="2" type="ORF">DICVIV_08776</name>
</gene>
<sequence>MRGGRRIVVDALYQSTTFSIVRNRLKYGTKRMLLIAAFLNLLLIPGSIPAIVDRNCTMNNAEGNLKFASDAVNCPNVLSDSTCNTLYPQAVDLNADRDRHNNCWMKNGAVDPELVETAVNTCPRTCGYCCITPAYNCQNKQLHIKISKFLLTFGGCSDAIAGCSRVPGICQTIGLIEFAKLVAKNLKNLNVLTFCLRSTVRKHADSVKLVRRFPLHRVRLYADHIRGNLLTYHYLSVFYEDVTSGNGTVSVQVPFIPPLKNYSIVANHVGFAEMRQNEPTSSIYLITIISTYNSYQIIIAIDFVCQ</sequence>
<accession>A0A0D8XS61</accession>
<reference evidence="3" key="2">
    <citation type="journal article" date="2016" name="Sci. Rep.">
        <title>Dictyocaulus viviparus genome, variome and transcriptome elucidate lungworm biology and support future intervention.</title>
        <authorList>
            <person name="McNulty S.N."/>
            <person name="Strube C."/>
            <person name="Rosa B.A."/>
            <person name="Martin J.C."/>
            <person name="Tyagi R."/>
            <person name="Choi Y.J."/>
            <person name="Wang Q."/>
            <person name="Hallsworth Pepin K."/>
            <person name="Zhang X."/>
            <person name="Ozersky P."/>
            <person name="Wilson R.K."/>
            <person name="Sternberg P.W."/>
            <person name="Gasser R.B."/>
            <person name="Mitreva M."/>
        </authorList>
    </citation>
    <scope>NUCLEOTIDE SEQUENCE [LARGE SCALE GENOMIC DNA]</scope>
    <source>
        <strain evidence="3">HannoverDv2000</strain>
    </source>
</reference>
<dbReference type="OrthoDB" id="5813795at2759"/>
<keyword evidence="1" id="KW-0812">Transmembrane</keyword>
<feature type="transmembrane region" description="Helical" evidence="1">
    <location>
        <begin position="32"/>
        <end position="52"/>
    </location>
</feature>
<evidence type="ECO:0000256" key="1">
    <source>
        <dbReference type="SAM" id="Phobius"/>
    </source>
</evidence>
<evidence type="ECO:0000313" key="2">
    <source>
        <dbReference type="EMBL" id="KJH45196.1"/>
    </source>
</evidence>
<dbReference type="Proteomes" id="UP000053766">
    <property type="component" value="Unassembled WGS sequence"/>
</dbReference>
<name>A0A0D8XS61_DICVI</name>
<dbReference type="EMBL" id="KN716421">
    <property type="protein sequence ID" value="KJH45196.1"/>
    <property type="molecule type" value="Genomic_DNA"/>
</dbReference>